<dbReference type="Proteomes" id="UP000236161">
    <property type="component" value="Unassembled WGS sequence"/>
</dbReference>
<evidence type="ECO:0000313" key="3">
    <source>
        <dbReference type="Proteomes" id="UP000236161"/>
    </source>
</evidence>
<dbReference type="InterPro" id="IPR036249">
    <property type="entry name" value="Thioredoxin-like_sf"/>
</dbReference>
<dbReference type="Pfam" id="PF23733">
    <property type="entry name" value="GRXCR1-2_C"/>
    <property type="match status" value="1"/>
</dbReference>
<sequence length="248" mass="26945">MWPRWGPWGKIYRGGDSSTASAAPIASFKDVHALVRDEDEARVSEAGENGSSSTAGASSRCRTASVFHRVRLATATLRTWRSLPPSAISDPCLTPVGEKKRIVVYYTSLHVIRRTFEDCRAVRSILRGFRLAVDERDLAMDSGFLSELKGIVGRRHVSLPQIFIGGRYIGGADEIRQLHESGELKLYVAGVPLAAFGVCEACGGFRFTLCPKCSGSHKWFSEKGGFRTCAVCNENGLVRCAACCAPAV</sequence>
<keyword evidence="3" id="KW-1185">Reference proteome</keyword>
<gene>
    <name evidence="2" type="ORF">AXF42_Ash008327</name>
</gene>
<dbReference type="AlphaFoldDB" id="A0A2I0AXL1"/>
<protein>
    <recommendedName>
        <fullName evidence="1">Glutaredoxin domain-containing protein</fullName>
    </recommendedName>
</protein>
<dbReference type="PROSITE" id="PS51354">
    <property type="entry name" value="GLUTAREDOXIN_2"/>
    <property type="match status" value="1"/>
</dbReference>
<dbReference type="CDD" id="cd03031">
    <property type="entry name" value="GRX_GRX_like"/>
    <property type="match status" value="1"/>
</dbReference>
<dbReference type="OrthoDB" id="423313at2759"/>
<feature type="domain" description="Glutaredoxin" evidence="1">
    <location>
        <begin position="103"/>
        <end position="169"/>
    </location>
</feature>
<reference evidence="2 3" key="1">
    <citation type="journal article" date="2017" name="Nature">
        <title>The Apostasia genome and the evolution of orchids.</title>
        <authorList>
            <person name="Zhang G.Q."/>
            <person name="Liu K.W."/>
            <person name="Li Z."/>
            <person name="Lohaus R."/>
            <person name="Hsiao Y.Y."/>
            <person name="Niu S.C."/>
            <person name="Wang J.Y."/>
            <person name="Lin Y.C."/>
            <person name="Xu Q."/>
            <person name="Chen L.J."/>
            <person name="Yoshida K."/>
            <person name="Fujiwara S."/>
            <person name="Wang Z.W."/>
            <person name="Zhang Y.Q."/>
            <person name="Mitsuda N."/>
            <person name="Wang M."/>
            <person name="Liu G.H."/>
            <person name="Pecoraro L."/>
            <person name="Huang H.X."/>
            <person name="Xiao X.J."/>
            <person name="Lin M."/>
            <person name="Wu X.Y."/>
            <person name="Wu W.L."/>
            <person name="Chen Y.Y."/>
            <person name="Chang S.B."/>
            <person name="Sakamoto S."/>
            <person name="Ohme-Takagi M."/>
            <person name="Yagi M."/>
            <person name="Zeng S.J."/>
            <person name="Shen C.Y."/>
            <person name="Yeh C.M."/>
            <person name="Luo Y.B."/>
            <person name="Tsai W.C."/>
            <person name="Van de Peer Y."/>
            <person name="Liu Z.J."/>
        </authorList>
    </citation>
    <scope>NUCLEOTIDE SEQUENCE [LARGE SCALE GENOMIC DNA]</scope>
    <source>
        <strain evidence="3">cv. Shenzhen</strain>
        <tissue evidence="2">Stem</tissue>
    </source>
</reference>
<organism evidence="2 3">
    <name type="scientific">Apostasia shenzhenica</name>
    <dbReference type="NCBI Taxonomy" id="1088818"/>
    <lineage>
        <taxon>Eukaryota</taxon>
        <taxon>Viridiplantae</taxon>
        <taxon>Streptophyta</taxon>
        <taxon>Embryophyta</taxon>
        <taxon>Tracheophyta</taxon>
        <taxon>Spermatophyta</taxon>
        <taxon>Magnoliopsida</taxon>
        <taxon>Liliopsida</taxon>
        <taxon>Asparagales</taxon>
        <taxon>Orchidaceae</taxon>
        <taxon>Apostasioideae</taxon>
        <taxon>Apostasia</taxon>
    </lineage>
</organism>
<dbReference type="Pfam" id="PF00462">
    <property type="entry name" value="Glutaredoxin"/>
    <property type="match status" value="1"/>
</dbReference>
<dbReference type="SUPFAM" id="SSF52833">
    <property type="entry name" value="Thioredoxin-like"/>
    <property type="match status" value="1"/>
</dbReference>
<evidence type="ECO:0000259" key="1">
    <source>
        <dbReference type="Pfam" id="PF00462"/>
    </source>
</evidence>
<dbReference type="InterPro" id="IPR002109">
    <property type="entry name" value="Glutaredoxin"/>
</dbReference>
<dbReference type="EMBL" id="KZ451939">
    <property type="protein sequence ID" value="PKA60268.1"/>
    <property type="molecule type" value="Genomic_DNA"/>
</dbReference>
<proteinExistence type="predicted"/>
<name>A0A2I0AXL1_9ASPA</name>
<accession>A0A2I0AXL1</accession>
<dbReference type="PANTHER" id="PTHR45669:SF26">
    <property type="entry name" value="GLUTAREDOXIN DOMAIN-CONTAINING PROTEIN"/>
    <property type="match status" value="1"/>
</dbReference>
<dbReference type="PANTHER" id="PTHR45669">
    <property type="entry name" value="GLUTAREDOXIN DOMAIN-CONTAINING CYSTEINE-RICH PROTEIN CG12206-RELATED"/>
    <property type="match status" value="1"/>
</dbReference>
<evidence type="ECO:0000313" key="2">
    <source>
        <dbReference type="EMBL" id="PKA60268.1"/>
    </source>
</evidence>
<dbReference type="Gene3D" id="3.40.30.10">
    <property type="entry name" value="Glutaredoxin"/>
    <property type="match status" value="1"/>
</dbReference>